<dbReference type="EMBL" id="JBEPLM010000001">
    <property type="protein sequence ID" value="MET3591250.1"/>
    <property type="molecule type" value="Genomic_DNA"/>
</dbReference>
<accession>A0ABV2HL04</accession>
<keyword evidence="2" id="KW-1185">Reference proteome</keyword>
<organism evidence="1 2">
    <name type="scientific">Mesorhizobium shonense</name>
    <dbReference type="NCBI Taxonomy" id="1209948"/>
    <lineage>
        <taxon>Bacteria</taxon>
        <taxon>Pseudomonadati</taxon>
        <taxon>Pseudomonadota</taxon>
        <taxon>Alphaproteobacteria</taxon>
        <taxon>Hyphomicrobiales</taxon>
        <taxon>Phyllobacteriaceae</taxon>
        <taxon>Mesorhizobium</taxon>
    </lineage>
</organism>
<evidence type="ECO:0000313" key="1">
    <source>
        <dbReference type="EMBL" id="MET3591250.1"/>
    </source>
</evidence>
<evidence type="ECO:0000313" key="2">
    <source>
        <dbReference type="Proteomes" id="UP001549036"/>
    </source>
</evidence>
<dbReference type="Proteomes" id="UP001549036">
    <property type="component" value="Unassembled WGS sequence"/>
</dbReference>
<name>A0ABV2HL04_9HYPH</name>
<protein>
    <submittedName>
        <fullName evidence="1">Uncharacterized protein</fullName>
    </submittedName>
</protein>
<comment type="caution">
    <text evidence="1">The sequence shown here is derived from an EMBL/GenBank/DDBJ whole genome shotgun (WGS) entry which is preliminary data.</text>
</comment>
<reference evidence="1 2" key="1">
    <citation type="submission" date="2024-06" db="EMBL/GenBank/DDBJ databases">
        <title>Genomic Encyclopedia of Type Strains, Phase IV (KMG-IV): sequencing the most valuable type-strain genomes for metagenomic binning, comparative biology and taxonomic classification.</title>
        <authorList>
            <person name="Goeker M."/>
        </authorList>
    </citation>
    <scope>NUCLEOTIDE SEQUENCE [LARGE SCALE GENOMIC DNA]</scope>
    <source>
        <strain evidence="1 2">DSM 29846</strain>
    </source>
</reference>
<proteinExistence type="predicted"/>
<gene>
    <name evidence="1" type="ORF">ABID26_000629</name>
</gene>
<sequence>MKATVALLVGPQRNRAANDVIGGHEAEVATVEAVSDLTVHQEDSAWRDALAALPARQVTPASIAHKCCADFSAID</sequence>